<accession>A0ABQ8CAG4</accession>
<keyword evidence="3" id="KW-1185">Reference proteome</keyword>
<dbReference type="EMBL" id="JAGKQM010000009">
    <property type="protein sequence ID" value="KAH0913538.1"/>
    <property type="molecule type" value="Genomic_DNA"/>
</dbReference>
<evidence type="ECO:0000313" key="3">
    <source>
        <dbReference type="Proteomes" id="UP000824890"/>
    </source>
</evidence>
<feature type="compositionally biased region" description="Low complexity" evidence="1">
    <location>
        <begin position="39"/>
        <end position="66"/>
    </location>
</feature>
<evidence type="ECO:0000313" key="2">
    <source>
        <dbReference type="EMBL" id="KAH0913538.1"/>
    </source>
</evidence>
<sequence>LMSQFLIECPMSQQDRPSASTTNLLPVVMNGDYYGGSSAANRGAPSSPAASSSSSSSTTSSMPSSPLRTHDLYGRNSPRSLLSGSKHYRAKSFGCYASIIKVLWRERNQRLHNGISSPPQVSFKEIDRQIRNAILARKHRRNFKNIMGIWLAHE</sequence>
<feature type="region of interest" description="Disordered" evidence="1">
    <location>
        <begin position="39"/>
        <end position="78"/>
    </location>
</feature>
<comment type="caution">
    <text evidence="2">The sequence shown here is derived from an EMBL/GenBank/DDBJ whole genome shotgun (WGS) entry which is preliminary data.</text>
</comment>
<evidence type="ECO:0000256" key="1">
    <source>
        <dbReference type="SAM" id="MobiDB-lite"/>
    </source>
</evidence>
<reference evidence="2 3" key="1">
    <citation type="submission" date="2021-05" db="EMBL/GenBank/DDBJ databases">
        <title>Genome Assembly of Synthetic Allotetraploid Brassica napus Reveals Homoeologous Exchanges between Subgenomes.</title>
        <authorList>
            <person name="Davis J.T."/>
        </authorList>
    </citation>
    <scope>NUCLEOTIDE SEQUENCE [LARGE SCALE GENOMIC DNA]</scope>
    <source>
        <strain evidence="3">cv. Da-Ae</strain>
        <tissue evidence="2">Seedling</tissue>
    </source>
</reference>
<dbReference type="Proteomes" id="UP000824890">
    <property type="component" value="Unassembled WGS sequence"/>
</dbReference>
<feature type="non-terminal residue" evidence="2">
    <location>
        <position position="1"/>
    </location>
</feature>
<proteinExistence type="predicted"/>
<name>A0ABQ8CAG4_BRANA</name>
<gene>
    <name evidence="2" type="ORF">HID58_036859</name>
</gene>
<organism evidence="2 3">
    <name type="scientific">Brassica napus</name>
    <name type="common">Rape</name>
    <dbReference type="NCBI Taxonomy" id="3708"/>
    <lineage>
        <taxon>Eukaryota</taxon>
        <taxon>Viridiplantae</taxon>
        <taxon>Streptophyta</taxon>
        <taxon>Embryophyta</taxon>
        <taxon>Tracheophyta</taxon>
        <taxon>Spermatophyta</taxon>
        <taxon>Magnoliopsida</taxon>
        <taxon>eudicotyledons</taxon>
        <taxon>Gunneridae</taxon>
        <taxon>Pentapetalae</taxon>
        <taxon>rosids</taxon>
        <taxon>malvids</taxon>
        <taxon>Brassicales</taxon>
        <taxon>Brassicaceae</taxon>
        <taxon>Brassiceae</taxon>
        <taxon>Brassica</taxon>
    </lineage>
</organism>
<protein>
    <submittedName>
        <fullName evidence="2">Uncharacterized protein</fullName>
    </submittedName>
</protein>